<dbReference type="Pfam" id="PF08240">
    <property type="entry name" value="ADH_N"/>
    <property type="match status" value="1"/>
</dbReference>
<evidence type="ECO:0000256" key="7">
    <source>
        <dbReference type="RuleBase" id="RU361277"/>
    </source>
</evidence>
<evidence type="ECO:0000256" key="1">
    <source>
        <dbReference type="ARBA" id="ARBA00001947"/>
    </source>
</evidence>
<organism evidence="10 11">
    <name type="scientific">Macrophomina phaseolina (strain MS6)</name>
    <name type="common">Charcoal rot fungus</name>
    <dbReference type="NCBI Taxonomy" id="1126212"/>
    <lineage>
        <taxon>Eukaryota</taxon>
        <taxon>Fungi</taxon>
        <taxon>Dikarya</taxon>
        <taxon>Ascomycota</taxon>
        <taxon>Pezizomycotina</taxon>
        <taxon>Dothideomycetes</taxon>
        <taxon>Dothideomycetes incertae sedis</taxon>
        <taxon>Botryosphaeriales</taxon>
        <taxon>Botryosphaeriaceae</taxon>
        <taxon>Macrophomina</taxon>
    </lineage>
</organism>
<name>K2RYR2_MACPH</name>
<dbReference type="EMBL" id="AHHD01000102">
    <property type="protein sequence ID" value="EKG19898.1"/>
    <property type="molecule type" value="Genomic_DNA"/>
</dbReference>
<evidence type="ECO:0000256" key="3">
    <source>
        <dbReference type="ARBA" id="ARBA00022723"/>
    </source>
</evidence>
<dbReference type="InterPro" id="IPR013149">
    <property type="entry name" value="ADH-like_C"/>
</dbReference>
<keyword evidence="3 7" id="KW-0479">Metal-binding</keyword>
<dbReference type="InterPro" id="IPR036291">
    <property type="entry name" value="NAD(P)-bd_dom_sf"/>
</dbReference>
<dbReference type="eggNOG" id="KOG0024">
    <property type="taxonomic scope" value="Eukaryota"/>
</dbReference>
<dbReference type="VEuPathDB" id="FungiDB:MPH_02825"/>
<dbReference type="GO" id="GO:0008270">
    <property type="term" value="F:zinc ion binding"/>
    <property type="evidence" value="ECO:0007669"/>
    <property type="project" value="InterPro"/>
</dbReference>
<evidence type="ECO:0000256" key="6">
    <source>
        <dbReference type="ARBA" id="ARBA00023027"/>
    </source>
</evidence>
<comment type="cofactor">
    <cofactor evidence="1 7">
        <name>Zn(2+)</name>
        <dbReference type="ChEBI" id="CHEBI:29105"/>
    </cofactor>
</comment>
<evidence type="ECO:0000256" key="4">
    <source>
        <dbReference type="ARBA" id="ARBA00022833"/>
    </source>
</evidence>
<comment type="similarity">
    <text evidence="2 7">Belongs to the zinc-containing alcohol dehydrogenase family.</text>
</comment>
<gene>
    <name evidence="10" type="ORF">MPH_02825</name>
</gene>
<dbReference type="HOGENOM" id="CLU_026673_11_3_1"/>
<dbReference type="SUPFAM" id="SSF50129">
    <property type="entry name" value="GroES-like"/>
    <property type="match status" value="1"/>
</dbReference>
<dbReference type="Gene3D" id="3.40.50.720">
    <property type="entry name" value="NAD(P)-binding Rossmann-like Domain"/>
    <property type="match status" value="1"/>
</dbReference>
<evidence type="ECO:0000259" key="9">
    <source>
        <dbReference type="Pfam" id="PF08240"/>
    </source>
</evidence>
<dbReference type="Proteomes" id="UP000007129">
    <property type="component" value="Unassembled WGS sequence"/>
</dbReference>
<evidence type="ECO:0000256" key="5">
    <source>
        <dbReference type="ARBA" id="ARBA00023002"/>
    </source>
</evidence>
<reference evidence="10 11" key="1">
    <citation type="journal article" date="2012" name="BMC Genomics">
        <title>Tools to kill: Genome of one of the most destructive plant pathogenic fungi Macrophomina phaseolina.</title>
        <authorList>
            <person name="Islam M.S."/>
            <person name="Haque M.S."/>
            <person name="Islam M.M."/>
            <person name="Emdad E.M."/>
            <person name="Halim A."/>
            <person name="Hossen Q.M.M."/>
            <person name="Hossain M.Z."/>
            <person name="Ahmed B."/>
            <person name="Rahim S."/>
            <person name="Rahman M.S."/>
            <person name="Alam M.M."/>
            <person name="Hou S."/>
            <person name="Wan X."/>
            <person name="Saito J.A."/>
            <person name="Alam M."/>
        </authorList>
    </citation>
    <scope>NUCLEOTIDE SEQUENCE [LARGE SCALE GENOMIC DNA]</scope>
    <source>
        <strain evidence="10 11">MS6</strain>
    </source>
</reference>
<dbReference type="Gene3D" id="3.90.180.10">
    <property type="entry name" value="Medium-chain alcohol dehydrogenases, catalytic domain"/>
    <property type="match status" value="1"/>
</dbReference>
<dbReference type="SUPFAM" id="SSF51735">
    <property type="entry name" value="NAD(P)-binding Rossmann-fold domains"/>
    <property type="match status" value="1"/>
</dbReference>
<keyword evidence="6" id="KW-0520">NAD</keyword>
<keyword evidence="4 7" id="KW-0862">Zinc</keyword>
<dbReference type="GO" id="GO:0016491">
    <property type="term" value="F:oxidoreductase activity"/>
    <property type="evidence" value="ECO:0007669"/>
    <property type="project" value="UniProtKB-KW"/>
</dbReference>
<evidence type="ECO:0000313" key="10">
    <source>
        <dbReference type="EMBL" id="EKG19898.1"/>
    </source>
</evidence>
<dbReference type="InParanoid" id="K2RYR2"/>
<feature type="domain" description="Alcohol dehydrogenase-like C-terminal" evidence="8">
    <location>
        <begin position="183"/>
        <end position="311"/>
    </location>
</feature>
<dbReference type="STRING" id="1126212.K2RYR2"/>
<dbReference type="Pfam" id="PF00107">
    <property type="entry name" value="ADH_zinc_N"/>
    <property type="match status" value="1"/>
</dbReference>
<comment type="caution">
    <text evidence="10">The sequence shown here is derived from an EMBL/GenBank/DDBJ whole genome shotgun (WGS) entry which is preliminary data.</text>
</comment>
<proteinExistence type="inferred from homology"/>
<dbReference type="PANTHER" id="PTHR42813">
    <property type="entry name" value="ZINC-TYPE ALCOHOL DEHYDROGENASE-LIKE"/>
    <property type="match status" value="1"/>
</dbReference>
<dbReference type="InterPro" id="IPR011032">
    <property type="entry name" value="GroES-like_sf"/>
</dbReference>
<dbReference type="InterPro" id="IPR002328">
    <property type="entry name" value="ADH_Zn_CS"/>
</dbReference>
<sequence>MALNITNATMRGVVYTGTPFQMVVQDLPMPIIQNQTDAIVRITTSALCGSDLHVYRGVYGAGPRPMGHEAVGYVSELGSAVTSLAIGDYVVIPDTPSDGVVQLEPGSQTYYGTEELGGLQAQYARVPFADSNLIPIPLTHNTTNATIEQSYLTVSDILPTAWSAVTWSGFESGDTVAVWGAGPVGLVAAYIAIHRVASKVYIIDHVEQRLERAASIGAIPINFVESDPVEQILAYEPFGVGRSVDCVGNEALNANLTIDEDILLHQTIAATRFGGGIGTVGIYRGGPDVVTGNATDFPVAQFWSKALSWRGGPVVPLRLAPEMVQLVSSGRFNLSFIGTAEIGIEEVPEYYERFNVWEEMKVFMHP</sequence>
<evidence type="ECO:0000259" key="8">
    <source>
        <dbReference type="Pfam" id="PF00107"/>
    </source>
</evidence>
<dbReference type="PANTHER" id="PTHR42813:SF3">
    <property type="entry name" value="GLUTATHIONE-INDEPENDENT FORMALDEHYDE DEHYDROGENASE"/>
    <property type="match status" value="1"/>
</dbReference>
<dbReference type="OrthoDB" id="3941538at2759"/>
<dbReference type="PROSITE" id="PS00059">
    <property type="entry name" value="ADH_ZINC"/>
    <property type="match status" value="1"/>
</dbReference>
<feature type="domain" description="Alcohol dehydrogenase-like N-terminal" evidence="9">
    <location>
        <begin position="35"/>
        <end position="137"/>
    </location>
</feature>
<protein>
    <submittedName>
        <fullName evidence="10">Alcohol dehydrogenase superfamily zinc-containing</fullName>
    </submittedName>
</protein>
<evidence type="ECO:0000256" key="2">
    <source>
        <dbReference type="ARBA" id="ARBA00008072"/>
    </source>
</evidence>
<evidence type="ECO:0000313" key="11">
    <source>
        <dbReference type="Proteomes" id="UP000007129"/>
    </source>
</evidence>
<accession>K2RYR2</accession>
<dbReference type="InterPro" id="IPR013154">
    <property type="entry name" value="ADH-like_N"/>
</dbReference>
<keyword evidence="5" id="KW-0560">Oxidoreductase</keyword>
<dbReference type="AlphaFoldDB" id="K2RYR2"/>